<dbReference type="EMBL" id="LWDX02068390">
    <property type="protein sequence ID" value="OEL14990.1"/>
    <property type="molecule type" value="Genomic_DNA"/>
</dbReference>
<name>A0A1E5UQ49_9POAL</name>
<accession>A0A1E5UQ49</accession>
<reference evidence="1 2" key="1">
    <citation type="submission" date="2016-09" db="EMBL/GenBank/DDBJ databases">
        <title>The draft genome of Dichanthelium oligosanthes: A C3 panicoid grass species.</title>
        <authorList>
            <person name="Studer A.J."/>
            <person name="Schnable J.C."/>
            <person name="Brutnell T.P."/>
        </authorList>
    </citation>
    <scope>NUCLEOTIDE SEQUENCE [LARGE SCALE GENOMIC DNA]</scope>
    <source>
        <strain evidence="2">cv. Kellogg 1175</strain>
        <tissue evidence="1">Leaf</tissue>
    </source>
</reference>
<gene>
    <name evidence="1" type="ORF">BAE44_0023991</name>
</gene>
<protein>
    <submittedName>
        <fullName evidence="1">Uncharacterized protein</fullName>
    </submittedName>
</protein>
<dbReference type="AlphaFoldDB" id="A0A1E5UQ49"/>
<dbReference type="PANTHER" id="PTHR47150">
    <property type="entry name" value="OS12G0169200 PROTEIN"/>
    <property type="match status" value="1"/>
</dbReference>
<dbReference type="STRING" id="888268.A0A1E5UQ49"/>
<dbReference type="PANTHER" id="PTHR47150:SF5">
    <property type="entry name" value="OS07G0546750 PROTEIN"/>
    <property type="match status" value="1"/>
</dbReference>
<organism evidence="1 2">
    <name type="scientific">Dichanthelium oligosanthes</name>
    <dbReference type="NCBI Taxonomy" id="888268"/>
    <lineage>
        <taxon>Eukaryota</taxon>
        <taxon>Viridiplantae</taxon>
        <taxon>Streptophyta</taxon>
        <taxon>Embryophyta</taxon>
        <taxon>Tracheophyta</taxon>
        <taxon>Spermatophyta</taxon>
        <taxon>Magnoliopsida</taxon>
        <taxon>Liliopsida</taxon>
        <taxon>Poales</taxon>
        <taxon>Poaceae</taxon>
        <taxon>PACMAD clade</taxon>
        <taxon>Panicoideae</taxon>
        <taxon>Panicodae</taxon>
        <taxon>Paniceae</taxon>
        <taxon>Dichantheliinae</taxon>
        <taxon>Dichanthelium</taxon>
    </lineage>
</organism>
<dbReference type="Proteomes" id="UP000095767">
    <property type="component" value="Unassembled WGS sequence"/>
</dbReference>
<evidence type="ECO:0000313" key="2">
    <source>
        <dbReference type="Proteomes" id="UP000095767"/>
    </source>
</evidence>
<evidence type="ECO:0000313" key="1">
    <source>
        <dbReference type="EMBL" id="OEL14990.1"/>
    </source>
</evidence>
<sequence length="70" mass="8082">MALDEVARREARAHHGGSVMGRQVVIRNIGAGHEKLVADYFSSNPVYDDHTFRRRFRTRKALFLRVMNVV</sequence>
<comment type="caution">
    <text evidence="1">The sequence shown here is derived from an EMBL/GenBank/DDBJ whole genome shotgun (WGS) entry which is preliminary data.</text>
</comment>
<keyword evidence="2" id="KW-1185">Reference proteome</keyword>
<proteinExistence type="predicted"/>
<feature type="non-terminal residue" evidence="1">
    <location>
        <position position="70"/>
    </location>
</feature>